<evidence type="ECO:0000313" key="2">
    <source>
        <dbReference type="EMBL" id="KZW03458.1"/>
    </source>
</evidence>
<dbReference type="Gene3D" id="2.30.30.140">
    <property type="match status" value="1"/>
</dbReference>
<protein>
    <recommendedName>
        <fullName evidence="4">Hypervirulence associated protein TUDOR domain-containing protein</fullName>
    </recommendedName>
</protein>
<dbReference type="AlphaFoldDB" id="A0A165CR31"/>
<evidence type="ECO:0008006" key="4">
    <source>
        <dbReference type="Google" id="ProtNLM"/>
    </source>
</evidence>
<keyword evidence="3" id="KW-1185">Reference proteome</keyword>
<evidence type="ECO:0000313" key="1">
    <source>
        <dbReference type="EMBL" id="KZV82940.1"/>
    </source>
</evidence>
<gene>
    <name evidence="2" type="ORF">EXIGLDRAFT_758811</name>
    <name evidence="1" type="ORF">EXIGLDRAFT_778075</name>
</gene>
<dbReference type="EMBL" id="KV426297">
    <property type="protein sequence ID" value="KZV82940.1"/>
    <property type="molecule type" value="Genomic_DNA"/>
</dbReference>
<organism evidence="1 3">
    <name type="scientific">Exidia glandulosa HHB12029</name>
    <dbReference type="NCBI Taxonomy" id="1314781"/>
    <lineage>
        <taxon>Eukaryota</taxon>
        <taxon>Fungi</taxon>
        <taxon>Dikarya</taxon>
        <taxon>Basidiomycota</taxon>
        <taxon>Agaricomycotina</taxon>
        <taxon>Agaricomycetes</taxon>
        <taxon>Auriculariales</taxon>
        <taxon>Exidiaceae</taxon>
        <taxon>Exidia</taxon>
    </lineage>
</organism>
<dbReference type="EMBL" id="KV425883">
    <property type="protein sequence ID" value="KZW03458.1"/>
    <property type="molecule type" value="Genomic_DNA"/>
</dbReference>
<evidence type="ECO:0000313" key="3">
    <source>
        <dbReference type="Proteomes" id="UP000077266"/>
    </source>
</evidence>
<reference evidence="1 3" key="1">
    <citation type="journal article" date="2016" name="Mol. Biol. Evol.">
        <title>Comparative Genomics of Early-Diverging Mushroom-Forming Fungi Provides Insights into the Origins of Lignocellulose Decay Capabilities.</title>
        <authorList>
            <person name="Nagy L.G."/>
            <person name="Riley R."/>
            <person name="Tritt A."/>
            <person name="Adam C."/>
            <person name="Daum C."/>
            <person name="Floudas D."/>
            <person name="Sun H."/>
            <person name="Yadav J.S."/>
            <person name="Pangilinan J."/>
            <person name="Larsson K.H."/>
            <person name="Matsuura K."/>
            <person name="Barry K."/>
            <person name="Labutti K."/>
            <person name="Kuo R."/>
            <person name="Ohm R.A."/>
            <person name="Bhattacharya S.S."/>
            <person name="Shirouzu T."/>
            <person name="Yoshinaga Y."/>
            <person name="Martin F.M."/>
            <person name="Grigoriev I.V."/>
            <person name="Hibbett D.S."/>
        </authorList>
    </citation>
    <scope>NUCLEOTIDE SEQUENCE [LARGE SCALE GENOMIC DNA]</scope>
    <source>
        <strain evidence="1 3">HHB12029</strain>
    </source>
</reference>
<dbReference type="Proteomes" id="UP000077266">
    <property type="component" value="Unassembled WGS sequence"/>
</dbReference>
<accession>A0A165CR31</accession>
<sequence length="54" mass="5722">MADNNNTLRTGDVVMYKNQYRATVSEVNADAGTVKITFDTGGASTVPVSDVKKA</sequence>
<name>A0A165CR31_EXIGL</name>
<proteinExistence type="predicted"/>